<comment type="caution">
    <text evidence="2">The sequence shown here is derived from an EMBL/GenBank/DDBJ whole genome shotgun (WGS) entry which is preliminary data.</text>
</comment>
<sequence>MSGLIIVADVCAVSGRSSLQALVTLVGHKLVEFSRQRIGGALREHHGTYRCRVTNAAGQAQHVGHLRVRSEPKLTIQPQQSTYFLARQPLSISCLVSGYPLAGTNLSTLRSASTDEAGVSTVPAVEVLESTEEEATVHQQQLKQQKTNRLLQEAERVSPVRLVILKANRRREPLVSVKLADLRVGVYEGAWLCEYGRSLMNLTNFQSIITALVVGMVIPVIGIPGIRNRTCYSIC</sequence>
<feature type="transmembrane region" description="Helical" evidence="1">
    <location>
        <begin position="205"/>
        <end position="226"/>
    </location>
</feature>
<evidence type="ECO:0000313" key="2">
    <source>
        <dbReference type="EMBL" id="KAL5104316.1"/>
    </source>
</evidence>
<gene>
    <name evidence="2" type="ORF">TcWFU_007442</name>
</gene>
<evidence type="ECO:0008006" key="4">
    <source>
        <dbReference type="Google" id="ProtNLM"/>
    </source>
</evidence>
<keyword evidence="3" id="KW-1185">Reference proteome</keyword>
<dbReference type="SUPFAM" id="SSF48726">
    <property type="entry name" value="Immunoglobulin"/>
    <property type="match status" value="1"/>
</dbReference>
<keyword evidence="1" id="KW-1133">Transmembrane helix</keyword>
<reference evidence="2 3" key="1">
    <citation type="journal article" date="2022" name="Front. Cell. Infect. Microbiol.">
        <title>The Genomes of Two Strains of Taenia crassiceps the Animal Model for the Study of Human Cysticercosis.</title>
        <authorList>
            <person name="Bobes R.J."/>
            <person name="Estrada K."/>
            <person name="Rios-Valencia D.G."/>
            <person name="Calderon-Gallegos A."/>
            <person name="de la Torre P."/>
            <person name="Carrero J.C."/>
            <person name="Sanchez-Flores A."/>
            <person name="Laclette J.P."/>
        </authorList>
    </citation>
    <scope>NUCLEOTIDE SEQUENCE [LARGE SCALE GENOMIC DNA]</scope>
    <source>
        <strain evidence="2">WFUcys</strain>
    </source>
</reference>
<organism evidence="2 3">
    <name type="scientific">Taenia crassiceps</name>
    <dbReference type="NCBI Taxonomy" id="6207"/>
    <lineage>
        <taxon>Eukaryota</taxon>
        <taxon>Metazoa</taxon>
        <taxon>Spiralia</taxon>
        <taxon>Lophotrochozoa</taxon>
        <taxon>Platyhelminthes</taxon>
        <taxon>Cestoda</taxon>
        <taxon>Eucestoda</taxon>
        <taxon>Cyclophyllidea</taxon>
        <taxon>Taeniidae</taxon>
        <taxon>Taenia</taxon>
    </lineage>
</organism>
<evidence type="ECO:0000313" key="3">
    <source>
        <dbReference type="Proteomes" id="UP001651158"/>
    </source>
</evidence>
<protein>
    <recommendedName>
        <fullName evidence="4">Ig-like domain-containing protein</fullName>
    </recommendedName>
</protein>
<accession>A0ABR4Q3R4</accession>
<evidence type="ECO:0000256" key="1">
    <source>
        <dbReference type="SAM" id="Phobius"/>
    </source>
</evidence>
<proteinExistence type="predicted"/>
<keyword evidence="1" id="KW-0812">Transmembrane</keyword>
<dbReference type="InterPro" id="IPR013783">
    <property type="entry name" value="Ig-like_fold"/>
</dbReference>
<dbReference type="Gene3D" id="2.60.40.10">
    <property type="entry name" value="Immunoglobulins"/>
    <property type="match status" value="1"/>
</dbReference>
<dbReference type="InterPro" id="IPR036179">
    <property type="entry name" value="Ig-like_dom_sf"/>
</dbReference>
<dbReference type="Proteomes" id="UP001651158">
    <property type="component" value="Unassembled WGS sequence"/>
</dbReference>
<name>A0ABR4Q3R4_9CEST</name>
<dbReference type="EMBL" id="JAKROA010000013">
    <property type="protein sequence ID" value="KAL5104316.1"/>
    <property type="molecule type" value="Genomic_DNA"/>
</dbReference>
<keyword evidence="1" id="KW-0472">Membrane</keyword>